<comment type="subcellular location">
    <subcellularLocation>
        <location evidence="1">Membrane</location>
        <topology evidence="1">Multi-pass membrane protein</topology>
    </subcellularLocation>
</comment>
<dbReference type="GO" id="GO:0015179">
    <property type="term" value="F:L-amino acid transmembrane transporter activity"/>
    <property type="evidence" value="ECO:0007669"/>
    <property type="project" value="TreeGrafter"/>
</dbReference>
<sequence length="474" mass="51876">MAENLTLTNTLSHHGLDLNNEEQGEDALRRETKTPIPFLIEPDPHLCRTISSHFSTFSRVSSVASVISQHLYHSDVVVGQSTFCQSVFNSVNVLVGVGILALPLAFRMAGWIMGSIIFLFCTFLTNYTAKLLVRCLEAYRGSTYGDIGAAAFGDAGRNFVSCVFVIELFTLGVAVVILLGDGLSSLAPQLNPLTINLLCFAVLTPLLFLPIRKLAYASLIGVISGFSLVIIVVYDGLSKTERPGSLWEQADTELVPSQLYNIPLSFGLIMAGYSGHAVFPSIYRDMEDPRTYSKMIDITYIITATIYIVMAVAGYAMFGLDTMQEITQNLALTPGYQKLVNNFAIWLIVLTPIAKYGLMLNPITVTCDLLLESLPRVEAWCKGISWRSSLLQGLVRILLSASVIFVAAVFPGFDRIVSLLGALFSFGISAIFPLECYRQLFGSTLSRFESTMIWTLIVICSIMAVIGTVASMIL</sequence>
<comment type="caution">
    <text evidence="10">The sequence shown here is derived from an EMBL/GenBank/DDBJ whole genome shotgun (WGS) entry which is preliminary data.</text>
</comment>
<keyword evidence="3" id="KW-0813">Transport</keyword>
<evidence type="ECO:0000313" key="10">
    <source>
        <dbReference type="EMBL" id="KAF7725567.1"/>
    </source>
</evidence>
<name>A0A8H7EPI4_9FUNG</name>
<keyword evidence="4 8" id="KW-0812">Transmembrane</keyword>
<evidence type="ECO:0000256" key="5">
    <source>
        <dbReference type="ARBA" id="ARBA00022970"/>
    </source>
</evidence>
<feature type="transmembrane region" description="Helical" evidence="8">
    <location>
        <begin position="416"/>
        <end position="434"/>
    </location>
</feature>
<keyword evidence="6 8" id="KW-1133">Transmembrane helix</keyword>
<feature type="transmembrane region" description="Helical" evidence="8">
    <location>
        <begin position="159"/>
        <end position="180"/>
    </location>
</feature>
<evidence type="ECO:0000256" key="6">
    <source>
        <dbReference type="ARBA" id="ARBA00022989"/>
    </source>
</evidence>
<organism evidence="10 11">
    <name type="scientific">Apophysomyces ossiformis</name>
    <dbReference type="NCBI Taxonomy" id="679940"/>
    <lineage>
        <taxon>Eukaryota</taxon>
        <taxon>Fungi</taxon>
        <taxon>Fungi incertae sedis</taxon>
        <taxon>Mucoromycota</taxon>
        <taxon>Mucoromycotina</taxon>
        <taxon>Mucoromycetes</taxon>
        <taxon>Mucorales</taxon>
        <taxon>Mucorineae</taxon>
        <taxon>Mucoraceae</taxon>
        <taxon>Apophysomyces</taxon>
    </lineage>
</organism>
<dbReference type="EMBL" id="JABAYA010000094">
    <property type="protein sequence ID" value="KAF7725567.1"/>
    <property type="molecule type" value="Genomic_DNA"/>
</dbReference>
<comment type="similarity">
    <text evidence="2">Belongs to the amino acid/polyamine transporter 2 family.</text>
</comment>
<feature type="domain" description="Amino acid transporter transmembrane" evidence="9">
    <location>
        <begin position="80"/>
        <end position="473"/>
    </location>
</feature>
<feature type="transmembrane region" description="Helical" evidence="8">
    <location>
        <begin position="391"/>
        <end position="410"/>
    </location>
</feature>
<evidence type="ECO:0000256" key="3">
    <source>
        <dbReference type="ARBA" id="ARBA00022448"/>
    </source>
</evidence>
<keyword evidence="5" id="KW-0029">Amino-acid transport</keyword>
<evidence type="ECO:0000256" key="7">
    <source>
        <dbReference type="ARBA" id="ARBA00023136"/>
    </source>
</evidence>
<dbReference type="GO" id="GO:0005774">
    <property type="term" value="C:vacuolar membrane"/>
    <property type="evidence" value="ECO:0007669"/>
    <property type="project" value="TreeGrafter"/>
</dbReference>
<evidence type="ECO:0000256" key="1">
    <source>
        <dbReference type="ARBA" id="ARBA00004141"/>
    </source>
</evidence>
<evidence type="ECO:0000259" key="9">
    <source>
        <dbReference type="Pfam" id="PF01490"/>
    </source>
</evidence>
<accession>A0A8H7EPI4</accession>
<dbReference type="AlphaFoldDB" id="A0A8H7EPI4"/>
<dbReference type="Proteomes" id="UP000605846">
    <property type="component" value="Unassembled WGS sequence"/>
</dbReference>
<protein>
    <recommendedName>
        <fullName evidence="9">Amino acid transporter transmembrane domain-containing protein</fullName>
    </recommendedName>
</protein>
<dbReference type="PANTHER" id="PTHR22950:SF692">
    <property type="entry name" value="TRANSMEMBRANE AMINO ACID TRANSPORTER FAMILY PROTEIN"/>
    <property type="match status" value="1"/>
</dbReference>
<dbReference type="OrthoDB" id="655540at2759"/>
<feature type="transmembrane region" description="Helical" evidence="8">
    <location>
        <begin position="295"/>
        <end position="318"/>
    </location>
</feature>
<dbReference type="InterPro" id="IPR013057">
    <property type="entry name" value="AA_transpt_TM"/>
</dbReference>
<feature type="transmembrane region" description="Helical" evidence="8">
    <location>
        <begin position="343"/>
        <end position="371"/>
    </location>
</feature>
<proteinExistence type="inferred from homology"/>
<gene>
    <name evidence="10" type="ORF">EC973_009522</name>
</gene>
<feature type="transmembrane region" description="Helical" evidence="8">
    <location>
        <begin position="87"/>
        <end position="106"/>
    </location>
</feature>
<dbReference type="Pfam" id="PF01490">
    <property type="entry name" value="Aa_trans"/>
    <property type="match status" value="1"/>
</dbReference>
<dbReference type="PANTHER" id="PTHR22950">
    <property type="entry name" value="AMINO ACID TRANSPORTER"/>
    <property type="match status" value="1"/>
</dbReference>
<keyword evidence="11" id="KW-1185">Reference proteome</keyword>
<evidence type="ECO:0000256" key="8">
    <source>
        <dbReference type="SAM" id="Phobius"/>
    </source>
</evidence>
<feature type="transmembrane region" description="Helical" evidence="8">
    <location>
        <begin position="112"/>
        <end position="133"/>
    </location>
</feature>
<evidence type="ECO:0000313" key="11">
    <source>
        <dbReference type="Proteomes" id="UP000605846"/>
    </source>
</evidence>
<feature type="transmembrane region" description="Helical" evidence="8">
    <location>
        <begin position="454"/>
        <end position="473"/>
    </location>
</feature>
<feature type="transmembrane region" description="Helical" evidence="8">
    <location>
        <begin position="192"/>
        <end position="209"/>
    </location>
</feature>
<keyword evidence="7 8" id="KW-0472">Membrane</keyword>
<evidence type="ECO:0000256" key="4">
    <source>
        <dbReference type="ARBA" id="ARBA00022692"/>
    </source>
</evidence>
<feature type="transmembrane region" description="Helical" evidence="8">
    <location>
        <begin position="216"/>
        <end position="234"/>
    </location>
</feature>
<reference evidence="10" key="1">
    <citation type="submission" date="2020-01" db="EMBL/GenBank/DDBJ databases">
        <title>Genome Sequencing of Three Apophysomyces-Like Fungal Strains Confirms a Novel Fungal Genus in the Mucoromycota with divergent Burkholderia-like Endosymbiotic Bacteria.</title>
        <authorList>
            <person name="Stajich J.E."/>
            <person name="Macias A.M."/>
            <person name="Carter-House D."/>
            <person name="Lovett B."/>
            <person name="Kasson L.R."/>
            <person name="Berry K."/>
            <person name="Grigoriev I."/>
            <person name="Chang Y."/>
            <person name="Spatafora J."/>
            <person name="Kasson M.T."/>
        </authorList>
    </citation>
    <scope>NUCLEOTIDE SEQUENCE</scope>
    <source>
        <strain evidence="10">NRRL A-21654</strain>
    </source>
</reference>
<evidence type="ECO:0000256" key="2">
    <source>
        <dbReference type="ARBA" id="ARBA00008066"/>
    </source>
</evidence>